<organism evidence="1 2">
    <name type="scientific">Crucibulum laeve</name>
    <dbReference type="NCBI Taxonomy" id="68775"/>
    <lineage>
        <taxon>Eukaryota</taxon>
        <taxon>Fungi</taxon>
        <taxon>Dikarya</taxon>
        <taxon>Basidiomycota</taxon>
        <taxon>Agaricomycotina</taxon>
        <taxon>Agaricomycetes</taxon>
        <taxon>Agaricomycetidae</taxon>
        <taxon>Agaricales</taxon>
        <taxon>Agaricineae</taxon>
        <taxon>Nidulariaceae</taxon>
        <taxon>Crucibulum</taxon>
    </lineage>
</organism>
<dbReference type="Proteomes" id="UP000308652">
    <property type="component" value="Unassembled WGS sequence"/>
</dbReference>
<name>A0A5C3LG70_9AGAR</name>
<accession>A0A5C3LG70</accession>
<keyword evidence="2" id="KW-1185">Reference proteome</keyword>
<evidence type="ECO:0000313" key="1">
    <source>
        <dbReference type="EMBL" id="TFK31702.1"/>
    </source>
</evidence>
<protein>
    <submittedName>
        <fullName evidence="1">Uncharacterized protein</fullName>
    </submittedName>
</protein>
<dbReference type="AlphaFoldDB" id="A0A5C3LG70"/>
<proteinExistence type="predicted"/>
<dbReference type="EMBL" id="ML213717">
    <property type="protein sequence ID" value="TFK31702.1"/>
    <property type="molecule type" value="Genomic_DNA"/>
</dbReference>
<dbReference type="OrthoDB" id="5430916at2759"/>
<evidence type="ECO:0000313" key="2">
    <source>
        <dbReference type="Proteomes" id="UP000308652"/>
    </source>
</evidence>
<gene>
    <name evidence="1" type="ORF">BDQ12DRAFT_739846</name>
</gene>
<reference evidence="1 2" key="1">
    <citation type="journal article" date="2019" name="Nat. Ecol. Evol.">
        <title>Megaphylogeny resolves global patterns of mushroom evolution.</title>
        <authorList>
            <person name="Varga T."/>
            <person name="Krizsan K."/>
            <person name="Foldi C."/>
            <person name="Dima B."/>
            <person name="Sanchez-Garcia M."/>
            <person name="Sanchez-Ramirez S."/>
            <person name="Szollosi G.J."/>
            <person name="Szarkandi J.G."/>
            <person name="Papp V."/>
            <person name="Albert L."/>
            <person name="Andreopoulos W."/>
            <person name="Angelini C."/>
            <person name="Antonin V."/>
            <person name="Barry K.W."/>
            <person name="Bougher N.L."/>
            <person name="Buchanan P."/>
            <person name="Buyck B."/>
            <person name="Bense V."/>
            <person name="Catcheside P."/>
            <person name="Chovatia M."/>
            <person name="Cooper J."/>
            <person name="Damon W."/>
            <person name="Desjardin D."/>
            <person name="Finy P."/>
            <person name="Geml J."/>
            <person name="Haridas S."/>
            <person name="Hughes K."/>
            <person name="Justo A."/>
            <person name="Karasinski D."/>
            <person name="Kautmanova I."/>
            <person name="Kiss B."/>
            <person name="Kocsube S."/>
            <person name="Kotiranta H."/>
            <person name="LaButti K.M."/>
            <person name="Lechner B.E."/>
            <person name="Liimatainen K."/>
            <person name="Lipzen A."/>
            <person name="Lukacs Z."/>
            <person name="Mihaltcheva S."/>
            <person name="Morgado L.N."/>
            <person name="Niskanen T."/>
            <person name="Noordeloos M.E."/>
            <person name="Ohm R.A."/>
            <person name="Ortiz-Santana B."/>
            <person name="Ovrebo C."/>
            <person name="Racz N."/>
            <person name="Riley R."/>
            <person name="Savchenko A."/>
            <person name="Shiryaev A."/>
            <person name="Soop K."/>
            <person name="Spirin V."/>
            <person name="Szebenyi C."/>
            <person name="Tomsovsky M."/>
            <person name="Tulloss R.E."/>
            <person name="Uehling J."/>
            <person name="Grigoriev I.V."/>
            <person name="Vagvolgyi C."/>
            <person name="Papp T."/>
            <person name="Martin F.M."/>
            <person name="Miettinen O."/>
            <person name="Hibbett D.S."/>
            <person name="Nagy L.G."/>
        </authorList>
    </citation>
    <scope>NUCLEOTIDE SEQUENCE [LARGE SCALE GENOMIC DNA]</scope>
    <source>
        <strain evidence="1 2">CBS 166.37</strain>
    </source>
</reference>
<sequence length="670" mass="73493">MHPEAVEAIDNVTGDALKNGTLPSSNFSVAALFCLFESATISGSFMLEKLDIDTTPLSIPYENRKYIELDGKENPLTRELTNTLSLTYSQKGTDYGSNPFVLGYGISPKTSSVTPVNAIFQPTAIRFSITRAADGDDPNTAMLNFCMTTSLGEDLATRQQKINSETNPIAGVLDSTLAKRTKATPDASGVMAFSWNLFSKGYLQDILLVQPGMTLTTPYTKEEIDSETPTNTITTTPTPTVERKLDYKIKTGYIEDYVLHRSGMLPKMTKITKISSTLSDAPSDKIFTKDDARTLKLDFEGEASTLTKIQTHKLFGGLKDCGDRSSKTTYTGSITLAAGDETGTKGTWRVINRDLSKLPVNEKGEIDENKIERKKENSSIGTAIMDFLAKRWVLAAEMEQLKKMYQKSFTDAMTMKLEDSTTRVIMPAGEAFDFRGLDSDSKGNIYTHVTYKQIQEAEHTWAVLPIPQAGMNWSLNQLYRKALPKGQAADTVLKHACAFGDIIASEIDLPYIEAHRVGDGASVVRLYVPFIKASVSNANIDGHRILWEATIVRNDVVALLKSVQEYISKSSPDAFDDAKAIVAAGLFDLAQTGANISAESIKLEKIDSTKGAQAATSPRLRAYMALDTNADTIAVNAFNVFKQRWNGGKYNETSGKLLFGYELLPRALAE</sequence>